<dbReference type="SUPFAM" id="SSF109998">
    <property type="entry name" value="Triger factor/SurA peptide-binding domain-like"/>
    <property type="match status" value="1"/>
</dbReference>
<evidence type="ECO:0000256" key="6">
    <source>
        <dbReference type="ARBA" id="ARBA00023186"/>
    </source>
</evidence>
<keyword evidence="11" id="KW-1185">Reference proteome</keyword>
<dbReference type="RefSeq" id="WP_127748714.1">
    <property type="nucleotide sequence ID" value="NZ_CP033219.1"/>
</dbReference>
<dbReference type="GO" id="GO:0003755">
    <property type="term" value="F:peptidyl-prolyl cis-trans isomerase activity"/>
    <property type="evidence" value="ECO:0007669"/>
    <property type="project" value="InterPro"/>
</dbReference>
<evidence type="ECO:0000256" key="5">
    <source>
        <dbReference type="ARBA" id="ARBA00023136"/>
    </source>
</evidence>
<dbReference type="KEGG" id="sedi:EBB79_09890"/>
<evidence type="ECO:0000256" key="1">
    <source>
        <dbReference type="ARBA" id="ARBA00004401"/>
    </source>
</evidence>
<name>A0A3T0N2B6_9RHOB</name>
<dbReference type="AlphaFoldDB" id="A0A3T0N2B6"/>
<protein>
    <submittedName>
        <fullName evidence="10">Peptidylprolyl isomerase</fullName>
    </submittedName>
</protein>
<organism evidence="10 11">
    <name type="scientific">Parasedimentitalea marina</name>
    <dbReference type="NCBI Taxonomy" id="2483033"/>
    <lineage>
        <taxon>Bacteria</taxon>
        <taxon>Pseudomonadati</taxon>
        <taxon>Pseudomonadota</taxon>
        <taxon>Alphaproteobacteria</taxon>
        <taxon>Rhodobacterales</taxon>
        <taxon>Paracoccaceae</taxon>
        <taxon>Parasedimentitalea</taxon>
    </lineage>
</organism>
<evidence type="ECO:0000256" key="2">
    <source>
        <dbReference type="ARBA" id="ARBA00022475"/>
    </source>
</evidence>
<comment type="subcellular location">
    <subcellularLocation>
        <location evidence="1">Cell membrane</location>
        <topology evidence="1">Single-pass type II membrane protein</topology>
    </subcellularLocation>
</comment>
<keyword evidence="2" id="KW-1003">Cell membrane</keyword>
<keyword evidence="3 8" id="KW-0812">Transmembrane</keyword>
<dbReference type="InterPro" id="IPR000297">
    <property type="entry name" value="PPIase_PpiC"/>
</dbReference>
<comment type="similarity">
    <text evidence="7">Belongs to the PpiD chaperone family.</text>
</comment>
<evidence type="ECO:0000259" key="9">
    <source>
        <dbReference type="Pfam" id="PF13145"/>
    </source>
</evidence>
<dbReference type="InterPro" id="IPR052029">
    <property type="entry name" value="PpiD_chaperone"/>
</dbReference>
<evidence type="ECO:0000256" key="8">
    <source>
        <dbReference type="SAM" id="Phobius"/>
    </source>
</evidence>
<dbReference type="PANTHER" id="PTHR47529:SF1">
    <property type="entry name" value="PERIPLASMIC CHAPERONE PPID"/>
    <property type="match status" value="1"/>
</dbReference>
<accession>A0A3T0N2B6</accession>
<dbReference type="OrthoDB" id="9768393at2"/>
<sequence>MAVGMKHLSKTFVWILMGLIMFGLVGFGAVSFTGSNAPVASVGNQEISMQEYYLALQREQRALQAQTGQLIPMAQLAALGMDRQVLNQLVLVAAIDNEVEQLGISIGDENLLKEIVEIPSFQGISGEFDRESYEYALNNAGLNERDFEDDLRRESARTLVQGAMMVGAEMPTTMRDTITSFIGARRSFSWVQLGNDETAMIALAPTDAELQAFYDANPDQFILPETKEITYVLMSPDMLIDQVEIDQQALQDLFQDRADQYQAPERRLVERLVFADEASAASAKAQLETGGTTFEALVDDRGLALADVDMGDMTIGALGAAGQDVFSAQVGDVIGPLPSTLGPALFRINGRLEARVTVLADVEAELRNELAIGRARRLIEQQSEEIDDLLAGGATLEEIAGETDMELGQINWTAESSDSVAAYNGFRVAAAAVTDEDFPAVEFLEDGSLFAIRLDTTLPARPEPLADAMTKALQGWNAEQRQNAITTEAKGILARAQANGEFDGNLTVTPETGLTRTAYIDNTPADMMIQVFEMEPGELRIVSDESSTVVLRLEEILPAGESTDLTALSDALQSQLNQALSQALFQAFTLDAQVRARPTVDQQAINAVQANFLQ</sequence>
<reference evidence="10 11" key="1">
    <citation type="submission" date="2018-10" db="EMBL/GenBank/DDBJ databases">
        <title>Parasedimentitalea marina sp. nov., a psychrophilic bacterium isolated from deep seawater of the New Britain Trench.</title>
        <authorList>
            <person name="Cao J."/>
        </authorList>
    </citation>
    <scope>NUCLEOTIDE SEQUENCE [LARGE SCALE GENOMIC DNA]</scope>
    <source>
        <strain evidence="10 11">W43</strain>
    </source>
</reference>
<dbReference type="Proteomes" id="UP000283063">
    <property type="component" value="Chromosome"/>
</dbReference>
<evidence type="ECO:0000256" key="3">
    <source>
        <dbReference type="ARBA" id="ARBA00022692"/>
    </source>
</evidence>
<evidence type="ECO:0000256" key="4">
    <source>
        <dbReference type="ARBA" id="ARBA00022989"/>
    </source>
</evidence>
<feature type="transmembrane region" description="Helical" evidence="8">
    <location>
        <begin position="12"/>
        <end position="32"/>
    </location>
</feature>
<keyword evidence="4 8" id="KW-1133">Transmembrane helix</keyword>
<feature type="domain" description="PpiC" evidence="9">
    <location>
        <begin position="245"/>
        <end position="363"/>
    </location>
</feature>
<dbReference type="GO" id="GO:0005886">
    <property type="term" value="C:plasma membrane"/>
    <property type="evidence" value="ECO:0007669"/>
    <property type="project" value="UniProtKB-SubCell"/>
</dbReference>
<dbReference type="PANTHER" id="PTHR47529">
    <property type="entry name" value="PEPTIDYL-PROLYL CIS-TRANS ISOMERASE D"/>
    <property type="match status" value="1"/>
</dbReference>
<dbReference type="InterPro" id="IPR027304">
    <property type="entry name" value="Trigger_fact/SurA_dom_sf"/>
</dbReference>
<evidence type="ECO:0000313" key="10">
    <source>
        <dbReference type="EMBL" id="AZV78155.1"/>
    </source>
</evidence>
<dbReference type="Pfam" id="PF13145">
    <property type="entry name" value="Rotamase_2"/>
    <property type="match status" value="1"/>
</dbReference>
<proteinExistence type="inferred from homology"/>
<keyword evidence="5 8" id="KW-0472">Membrane</keyword>
<evidence type="ECO:0000256" key="7">
    <source>
        <dbReference type="ARBA" id="ARBA00038408"/>
    </source>
</evidence>
<evidence type="ECO:0000313" key="11">
    <source>
        <dbReference type="Proteomes" id="UP000283063"/>
    </source>
</evidence>
<dbReference type="EMBL" id="CP033219">
    <property type="protein sequence ID" value="AZV78155.1"/>
    <property type="molecule type" value="Genomic_DNA"/>
</dbReference>
<keyword evidence="6" id="KW-0143">Chaperone</keyword>
<gene>
    <name evidence="10" type="ORF">EBB79_09890</name>
</gene>
<dbReference type="SUPFAM" id="SSF54534">
    <property type="entry name" value="FKBP-like"/>
    <property type="match status" value="1"/>
</dbReference>
<dbReference type="Gene3D" id="1.10.4030.10">
    <property type="entry name" value="Porin chaperone SurA, peptide-binding domain"/>
    <property type="match status" value="1"/>
</dbReference>
<dbReference type="Pfam" id="PF13624">
    <property type="entry name" value="SurA_N_3"/>
    <property type="match status" value="1"/>
</dbReference>
<keyword evidence="10" id="KW-0413">Isomerase</keyword>